<reference evidence="2 3" key="1">
    <citation type="submission" date="2018-12" db="EMBL/GenBank/DDBJ databases">
        <title>Genomic insights into the evolutionary origins and pathogenicity of five Vibrio parahaemolyticus strains isolated from the shrimp with acute hepatopancreatic necrosis disease (AHPND).</title>
        <authorList>
            <person name="Yang Q."/>
            <person name="Dong X."/>
            <person name="Xie G."/>
            <person name="Fu S."/>
            <person name="Zou P."/>
            <person name="Sun J."/>
            <person name="Wang Y."/>
            <person name="Huang J."/>
        </authorList>
    </citation>
    <scope>NUCLEOTIDE SEQUENCE [LARGE SCALE GENOMIC DNA]</scope>
    <source>
        <strain evidence="2 3">20160303005-1</strain>
        <plasmid evidence="3">pvpsd2016-3</plasmid>
    </source>
</reference>
<dbReference type="AlphaFoldDB" id="A0AAX1G0T1"/>
<organism evidence="2 3">
    <name type="scientific">Vibrio parahaemolyticus</name>
    <dbReference type="NCBI Taxonomy" id="670"/>
    <lineage>
        <taxon>Bacteria</taxon>
        <taxon>Pseudomonadati</taxon>
        <taxon>Pseudomonadota</taxon>
        <taxon>Gammaproteobacteria</taxon>
        <taxon>Vibrionales</taxon>
        <taxon>Vibrionaceae</taxon>
        <taxon>Vibrio</taxon>
    </lineage>
</organism>
<proteinExistence type="predicted"/>
<keyword evidence="2" id="KW-0614">Plasmid</keyword>
<dbReference type="EMBL" id="CP034302">
    <property type="protein sequence ID" value="QHH13197.1"/>
    <property type="molecule type" value="Genomic_DNA"/>
</dbReference>
<dbReference type="Proteomes" id="UP000464718">
    <property type="component" value="Plasmid pvpsd2016-3"/>
</dbReference>
<evidence type="ECO:0000313" key="3">
    <source>
        <dbReference type="Proteomes" id="UP000464718"/>
    </source>
</evidence>
<geneLocation type="plasmid" evidence="3">
    <name>pvpsd2016-3</name>
</geneLocation>
<evidence type="ECO:0000313" key="2">
    <source>
        <dbReference type="EMBL" id="QHH13197.1"/>
    </source>
</evidence>
<evidence type="ECO:0000256" key="1">
    <source>
        <dbReference type="SAM" id="MobiDB-lite"/>
    </source>
</evidence>
<accession>A0AAX1G0T1</accession>
<name>A0AAX1G0T1_VIBPH</name>
<gene>
    <name evidence="2" type="ORF">EHC69_28465</name>
</gene>
<dbReference type="RefSeq" id="WP_086482439.1">
    <property type="nucleotide sequence ID" value="NZ_CP034302.1"/>
</dbReference>
<feature type="region of interest" description="Disordered" evidence="1">
    <location>
        <begin position="15"/>
        <end position="39"/>
    </location>
</feature>
<sequence length="64" mass="7560">MNRCSDDHPFARLLLAPKGDYSENPPAISKKAKRSGQVRRQIEAIEERRAWEQEWGSDFDEEWQ</sequence>
<protein>
    <submittedName>
        <fullName evidence="2">Uncharacterized protein</fullName>
    </submittedName>
</protein>